<sequence length="79" mass="9302">MSEAKHIGQIEENIFEENKWLVQNKRCENALLNYSVLCARKLGRTTSYRRMVNEKARVDTKLHNIPTTNRDVAKRQNMP</sequence>
<gene>
    <name evidence="1" type="ORF">Bhyg_10564</name>
</gene>
<dbReference type="AlphaFoldDB" id="A0A9Q0RZF4"/>
<proteinExistence type="predicted"/>
<name>A0A9Q0RZF4_9DIPT</name>
<dbReference type="EMBL" id="WJQU01000003">
    <property type="protein sequence ID" value="KAJ6637833.1"/>
    <property type="molecule type" value="Genomic_DNA"/>
</dbReference>
<evidence type="ECO:0000313" key="1">
    <source>
        <dbReference type="EMBL" id="KAJ6637833.1"/>
    </source>
</evidence>
<reference evidence="1" key="1">
    <citation type="submission" date="2022-07" db="EMBL/GenBank/DDBJ databases">
        <authorList>
            <person name="Trinca V."/>
            <person name="Uliana J.V.C."/>
            <person name="Torres T.T."/>
            <person name="Ward R.J."/>
            <person name="Monesi N."/>
        </authorList>
    </citation>
    <scope>NUCLEOTIDE SEQUENCE</scope>
    <source>
        <strain evidence="1">HSMRA1968</strain>
        <tissue evidence="1">Whole embryos</tissue>
    </source>
</reference>
<evidence type="ECO:0000313" key="2">
    <source>
        <dbReference type="Proteomes" id="UP001151699"/>
    </source>
</evidence>
<comment type="caution">
    <text evidence="1">The sequence shown here is derived from an EMBL/GenBank/DDBJ whole genome shotgun (WGS) entry which is preliminary data.</text>
</comment>
<accession>A0A9Q0RZF4</accession>
<dbReference type="Proteomes" id="UP001151699">
    <property type="component" value="Chromosome X"/>
</dbReference>
<keyword evidence="2" id="KW-1185">Reference proteome</keyword>
<organism evidence="1 2">
    <name type="scientific">Pseudolycoriella hygida</name>
    <dbReference type="NCBI Taxonomy" id="35572"/>
    <lineage>
        <taxon>Eukaryota</taxon>
        <taxon>Metazoa</taxon>
        <taxon>Ecdysozoa</taxon>
        <taxon>Arthropoda</taxon>
        <taxon>Hexapoda</taxon>
        <taxon>Insecta</taxon>
        <taxon>Pterygota</taxon>
        <taxon>Neoptera</taxon>
        <taxon>Endopterygota</taxon>
        <taxon>Diptera</taxon>
        <taxon>Nematocera</taxon>
        <taxon>Sciaroidea</taxon>
        <taxon>Sciaridae</taxon>
        <taxon>Pseudolycoriella</taxon>
    </lineage>
</organism>
<protein>
    <submittedName>
        <fullName evidence="1">Uncharacterized protein</fullName>
    </submittedName>
</protein>